<dbReference type="SMART" id="SM00448">
    <property type="entry name" value="REC"/>
    <property type="match status" value="1"/>
</dbReference>
<name>A0A126QST4_9BACT</name>
<evidence type="ECO:0000256" key="6">
    <source>
        <dbReference type="PROSITE-ProRule" id="PRU00169"/>
    </source>
</evidence>
<evidence type="ECO:0000313" key="12">
    <source>
        <dbReference type="Proteomes" id="UP000295506"/>
    </source>
</evidence>
<dbReference type="PROSITE" id="PS50045">
    <property type="entry name" value="SIGMA54_INTERACT_4"/>
    <property type="match status" value="1"/>
</dbReference>
<dbReference type="Proteomes" id="UP000055611">
    <property type="component" value="Chromosome"/>
</dbReference>
<dbReference type="Gene3D" id="1.10.10.60">
    <property type="entry name" value="Homeodomain-like"/>
    <property type="match status" value="1"/>
</dbReference>
<keyword evidence="11" id="KW-1185">Reference proteome</keyword>
<dbReference type="Pfam" id="PF00158">
    <property type="entry name" value="Sigma54_activat"/>
    <property type="match status" value="1"/>
</dbReference>
<dbReference type="InterPro" id="IPR025944">
    <property type="entry name" value="Sigma_54_int_dom_CS"/>
</dbReference>
<dbReference type="SMART" id="SM00382">
    <property type="entry name" value="AAA"/>
    <property type="match status" value="1"/>
</dbReference>
<gene>
    <name evidence="9" type="ORF">AWY79_17650</name>
    <name evidence="10" type="ORF">EDC59_11129</name>
</gene>
<evidence type="ECO:0000256" key="3">
    <source>
        <dbReference type="ARBA" id="ARBA00023015"/>
    </source>
</evidence>
<keyword evidence="4" id="KW-0238">DNA-binding</keyword>
<dbReference type="OrthoDB" id="9763792at2"/>
<dbReference type="EMBL" id="SOBK01000011">
    <property type="protein sequence ID" value="TDT86711.1"/>
    <property type="molecule type" value="Genomic_DNA"/>
</dbReference>
<dbReference type="Gene3D" id="3.40.50.2300">
    <property type="match status" value="1"/>
</dbReference>
<evidence type="ECO:0000256" key="1">
    <source>
        <dbReference type="ARBA" id="ARBA00022741"/>
    </source>
</evidence>
<dbReference type="SUPFAM" id="SSF52172">
    <property type="entry name" value="CheY-like"/>
    <property type="match status" value="1"/>
</dbReference>
<dbReference type="InterPro" id="IPR025662">
    <property type="entry name" value="Sigma_54_int_dom_ATP-bd_1"/>
</dbReference>
<feature type="domain" description="Sigma-54 factor interaction" evidence="7">
    <location>
        <begin position="147"/>
        <end position="376"/>
    </location>
</feature>
<keyword evidence="3" id="KW-0805">Transcription regulation</keyword>
<feature type="modified residue" description="4-aspartylphosphate" evidence="6">
    <location>
        <position position="59"/>
    </location>
</feature>
<dbReference type="SUPFAM" id="SSF46689">
    <property type="entry name" value="Homeodomain-like"/>
    <property type="match status" value="1"/>
</dbReference>
<reference evidence="10 12" key="2">
    <citation type="submission" date="2019-03" db="EMBL/GenBank/DDBJ databases">
        <title>Genomic Encyclopedia of Type Strains, Phase IV (KMG-IV): sequencing the most valuable type-strain genomes for metagenomic binning, comparative biology and taxonomic classification.</title>
        <authorList>
            <person name="Goeker M."/>
        </authorList>
    </citation>
    <scope>NUCLEOTIDE SEQUENCE [LARGE SCALE GENOMIC DNA]</scope>
    <source>
        <strain evidence="10 12">DSM 101483</strain>
    </source>
</reference>
<accession>A0A126QST4</accession>
<evidence type="ECO:0000259" key="7">
    <source>
        <dbReference type="PROSITE" id="PS50045"/>
    </source>
</evidence>
<dbReference type="KEGG" id="dej:AWY79_17650"/>
<keyword evidence="6" id="KW-0597">Phosphoprotein</keyword>
<dbReference type="InterPro" id="IPR025943">
    <property type="entry name" value="Sigma_54_int_dom_ATP-bd_2"/>
</dbReference>
<dbReference type="GO" id="GO:0006355">
    <property type="term" value="P:regulation of DNA-templated transcription"/>
    <property type="evidence" value="ECO:0007669"/>
    <property type="project" value="InterPro"/>
</dbReference>
<dbReference type="Pfam" id="PF25601">
    <property type="entry name" value="AAA_lid_14"/>
    <property type="match status" value="1"/>
</dbReference>
<dbReference type="InterPro" id="IPR027417">
    <property type="entry name" value="P-loop_NTPase"/>
</dbReference>
<dbReference type="PANTHER" id="PTHR32071">
    <property type="entry name" value="TRANSCRIPTIONAL REGULATORY PROTEIN"/>
    <property type="match status" value="1"/>
</dbReference>
<dbReference type="GO" id="GO:0043565">
    <property type="term" value="F:sequence-specific DNA binding"/>
    <property type="evidence" value="ECO:0007669"/>
    <property type="project" value="InterPro"/>
</dbReference>
<protein>
    <submittedName>
        <fullName evidence="9">Fis family transcriptional regulator</fullName>
    </submittedName>
    <submittedName>
        <fullName evidence="10">Fis family two component transcriptional regulator</fullName>
    </submittedName>
</protein>
<dbReference type="InterPro" id="IPR058031">
    <property type="entry name" value="AAA_lid_NorR"/>
</dbReference>
<dbReference type="EMBL" id="CP014206">
    <property type="protein sequence ID" value="AMK12799.1"/>
    <property type="molecule type" value="Genomic_DNA"/>
</dbReference>
<dbReference type="InterPro" id="IPR009057">
    <property type="entry name" value="Homeodomain-like_sf"/>
</dbReference>
<reference evidence="9 11" key="1">
    <citation type="journal article" date="2016" name="Front. Microbiol.">
        <title>Genome Sequence of the Piezophilic, Mesophilic Sulfate-Reducing Bacterium Desulfovibrio indicus J2T.</title>
        <authorList>
            <person name="Cao J."/>
            <person name="Maignien L."/>
            <person name="Shao Z."/>
            <person name="Alain K."/>
            <person name="Jebbar M."/>
        </authorList>
    </citation>
    <scope>NUCLEOTIDE SEQUENCE [LARGE SCALE GENOMIC DNA]</scope>
    <source>
        <strain evidence="9 11">J2</strain>
    </source>
</reference>
<dbReference type="SUPFAM" id="SSF52540">
    <property type="entry name" value="P-loop containing nucleoside triphosphate hydrolases"/>
    <property type="match status" value="1"/>
</dbReference>
<dbReference type="GO" id="GO:0000160">
    <property type="term" value="P:phosphorelay signal transduction system"/>
    <property type="evidence" value="ECO:0007669"/>
    <property type="project" value="InterPro"/>
</dbReference>
<evidence type="ECO:0000259" key="8">
    <source>
        <dbReference type="PROSITE" id="PS50110"/>
    </source>
</evidence>
<dbReference type="GO" id="GO:0005524">
    <property type="term" value="F:ATP binding"/>
    <property type="evidence" value="ECO:0007669"/>
    <property type="project" value="UniProtKB-KW"/>
</dbReference>
<organism evidence="10 12">
    <name type="scientific">Pseudodesulfovibrio indicus</name>
    <dbReference type="NCBI Taxonomy" id="1716143"/>
    <lineage>
        <taxon>Bacteria</taxon>
        <taxon>Pseudomonadati</taxon>
        <taxon>Thermodesulfobacteriota</taxon>
        <taxon>Desulfovibrionia</taxon>
        <taxon>Desulfovibrionales</taxon>
        <taxon>Desulfovibrionaceae</taxon>
    </lineage>
</organism>
<keyword evidence="2" id="KW-0067">ATP-binding</keyword>
<dbReference type="InterPro" id="IPR002078">
    <property type="entry name" value="Sigma_54_int"/>
</dbReference>
<dbReference type="CDD" id="cd00009">
    <property type="entry name" value="AAA"/>
    <property type="match status" value="1"/>
</dbReference>
<keyword evidence="1" id="KW-0547">Nucleotide-binding</keyword>
<evidence type="ECO:0000256" key="5">
    <source>
        <dbReference type="ARBA" id="ARBA00023163"/>
    </source>
</evidence>
<dbReference type="InterPro" id="IPR011006">
    <property type="entry name" value="CheY-like_superfamily"/>
</dbReference>
<dbReference type="AlphaFoldDB" id="A0A126QST4"/>
<dbReference type="PROSITE" id="PS00688">
    <property type="entry name" value="SIGMA54_INTERACT_3"/>
    <property type="match status" value="1"/>
</dbReference>
<evidence type="ECO:0000256" key="4">
    <source>
        <dbReference type="ARBA" id="ARBA00023125"/>
    </source>
</evidence>
<dbReference type="Gene3D" id="1.10.8.60">
    <property type="match status" value="1"/>
</dbReference>
<dbReference type="Proteomes" id="UP000295506">
    <property type="component" value="Unassembled WGS sequence"/>
</dbReference>
<dbReference type="Pfam" id="PF00072">
    <property type="entry name" value="Response_reg"/>
    <property type="match status" value="1"/>
</dbReference>
<dbReference type="PROSITE" id="PS00676">
    <property type="entry name" value="SIGMA54_INTERACT_2"/>
    <property type="match status" value="1"/>
</dbReference>
<keyword evidence="5" id="KW-0804">Transcription</keyword>
<dbReference type="PRINTS" id="PR01590">
    <property type="entry name" value="HTHFIS"/>
</dbReference>
<evidence type="ECO:0000313" key="11">
    <source>
        <dbReference type="Proteomes" id="UP000055611"/>
    </source>
</evidence>
<dbReference type="InterPro" id="IPR002197">
    <property type="entry name" value="HTH_Fis"/>
</dbReference>
<evidence type="ECO:0000256" key="2">
    <source>
        <dbReference type="ARBA" id="ARBA00022840"/>
    </source>
</evidence>
<dbReference type="InterPro" id="IPR003593">
    <property type="entry name" value="AAA+_ATPase"/>
</dbReference>
<dbReference type="PANTHER" id="PTHR32071:SF117">
    <property type="entry name" value="PTS-DEPENDENT DIHYDROXYACETONE KINASE OPERON REGULATORY PROTEIN-RELATED"/>
    <property type="match status" value="1"/>
</dbReference>
<feature type="domain" description="Response regulatory" evidence="8">
    <location>
        <begin position="8"/>
        <end position="124"/>
    </location>
</feature>
<dbReference type="RefSeq" id="WP_066806742.1">
    <property type="nucleotide sequence ID" value="NZ_CP014206.1"/>
</dbReference>
<dbReference type="FunFam" id="3.40.50.300:FF:000006">
    <property type="entry name" value="DNA-binding transcriptional regulator NtrC"/>
    <property type="match status" value="1"/>
</dbReference>
<dbReference type="PROSITE" id="PS00675">
    <property type="entry name" value="SIGMA54_INTERACT_1"/>
    <property type="match status" value="1"/>
</dbReference>
<dbReference type="Gene3D" id="3.40.50.300">
    <property type="entry name" value="P-loop containing nucleotide triphosphate hydrolases"/>
    <property type="match status" value="1"/>
</dbReference>
<evidence type="ECO:0000313" key="10">
    <source>
        <dbReference type="EMBL" id="TDT86711.1"/>
    </source>
</evidence>
<proteinExistence type="predicted"/>
<dbReference type="PROSITE" id="PS50110">
    <property type="entry name" value="RESPONSE_REGULATORY"/>
    <property type="match status" value="1"/>
</dbReference>
<dbReference type="InterPro" id="IPR001789">
    <property type="entry name" value="Sig_transdc_resp-reg_receiver"/>
</dbReference>
<sequence>MSQPETVQVLVVDDQTDFASGLKRLIEGEFDHVRVLLAESGKRALELLESAPVSLMITDLQMPGMGGLALLREALARNPALSAVMLTAHGSIETAVDTLKLGAYDFLTKPIEPEVLFRVVDKGLERSMLLDENRRLRDLLERRKDKLIGESPAMQRLKQSIQAVAQTDYNVLILGESGTGKELVASMVRELSPRADHPFVTLNCTAIPENLLESELFGHVKGAFSGAEQKREGLFAKAHTGTILLDEIGDIPLETQAKLLRVLQEGEIRPVGSDTSRKVDVRIIASTNQDLVARIADRTFREDLYHRLNVLTLHLPPLRERKGDIPLLARYFLLKACTELGLQDKYVSPAALADLSSQPWPGNVRELQNAMRKLAVFDAVHHSDSALHCESRAVLSQDGDLPPFKDAKAQVLDAFTLDYVREALSRSSGNVSQTARLSGLSRVAVQNMLHKYGLSPEDFK</sequence>
<evidence type="ECO:0000313" key="9">
    <source>
        <dbReference type="EMBL" id="AMK12799.1"/>
    </source>
</evidence>